<dbReference type="PROSITE" id="PS00901">
    <property type="entry name" value="CYS_SYNTHASE"/>
    <property type="match status" value="1"/>
</dbReference>
<dbReference type="Gene3D" id="3.40.50.1100">
    <property type="match status" value="4"/>
</dbReference>
<reference evidence="3 4" key="1">
    <citation type="journal article" date="2016" name="Nat. Commun.">
        <title>Ectomycorrhizal ecology is imprinted in the genome of the dominant symbiotic fungus Cenococcum geophilum.</title>
        <authorList>
            <consortium name="DOE Joint Genome Institute"/>
            <person name="Peter M."/>
            <person name="Kohler A."/>
            <person name="Ohm R.A."/>
            <person name="Kuo A."/>
            <person name="Krutzmann J."/>
            <person name="Morin E."/>
            <person name="Arend M."/>
            <person name="Barry K.W."/>
            <person name="Binder M."/>
            <person name="Choi C."/>
            <person name="Clum A."/>
            <person name="Copeland A."/>
            <person name="Grisel N."/>
            <person name="Haridas S."/>
            <person name="Kipfer T."/>
            <person name="LaButti K."/>
            <person name="Lindquist E."/>
            <person name="Lipzen A."/>
            <person name="Maire R."/>
            <person name="Meier B."/>
            <person name="Mihaltcheva S."/>
            <person name="Molinier V."/>
            <person name="Murat C."/>
            <person name="Poggeler S."/>
            <person name="Quandt C.A."/>
            <person name="Sperisen C."/>
            <person name="Tritt A."/>
            <person name="Tisserant E."/>
            <person name="Crous P.W."/>
            <person name="Henrissat B."/>
            <person name="Nehls U."/>
            <person name="Egli S."/>
            <person name="Spatafora J.W."/>
            <person name="Grigoriev I.V."/>
            <person name="Martin F.M."/>
        </authorList>
    </citation>
    <scope>NUCLEOTIDE SEQUENCE [LARGE SCALE GENOMIC DNA]</scope>
    <source>
        <strain evidence="3 4">CBS 459.81</strain>
    </source>
</reference>
<feature type="domain" description="Tryptophan synthase beta chain-like PALP" evidence="2">
    <location>
        <begin position="116"/>
        <end position="261"/>
    </location>
</feature>
<accession>A0A8E2DX22</accession>
<dbReference type="AlphaFoldDB" id="A0A8E2DX22"/>
<feature type="non-terminal residue" evidence="3">
    <location>
        <position position="1"/>
    </location>
</feature>
<dbReference type="PANTHER" id="PTHR10314">
    <property type="entry name" value="CYSTATHIONINE BETA-SYNTHASE"/>
    <property type="match status" value="1"/>
</dbReference>
<evidence type="ECO:0000313" key="3">
    <source>
        <dbReference type="EMBL" id="OCK73194.1"/>
    </source>
</evidence>
<name>A0A8E2DX22_9PEZI</name>
<dbReference type="InterPro" id="IPR001216">
    <property type="entry name" value="P-phosphate_BS"/>
</dbReference>
<sequence length="302" mass="33237">MPSSYFPTLRRTCLPRIYSASHGYCSMHRVSSSTLLPVNSVADLVGGTQLARLNRIPQSLEVKATVFAKLEYCSPGGSVKDRIAKRMIEQAEHNSDIKPGDTLIEASKRVPAALCARVVRTSAGVPIDSPGSIISVAKRLQEQIPRAYILDQYNNPNTPAAYEFGTAGKIWRQTDGRVDVVITRAGTGGTVTRISRGLKRRSGGEPESLNNVKVEYKVEGIGYDFVPSVLDKNAADDWIKTGDHESFEFARRLVREEGFVLTSLRPDLVDEGKTVVIVLPDGLRNYLTKFADDDSMAQHVRD</sequence>
<comment type="cofactor">
    <cofactor evidence="1">
        <name>pyridoxal 5'-phosphate</name>
        <dbReference type="ChEBI" id="CHEBI:597326"/>
    </cofactor>
</comment>
<evidence type="ECO:0000313" key="4">
    <source>
        <dbReference type="Proteomes" id="UP000250266"/>
    </source>
</evidence>
<dbReference type="EMBL" id="KV745905">
    <property type="protein sequence ID" value="OCK73194.1"/>
    <property type="molecule type" value="Genomic_DNA"/>
</dbReference>
<dbReference type="Pfam" id="PF00291">
    <property type="entry name" value="PALP"/>
    <property type="match status" value="2"/>
</dbReference>
<evidence type="ECO:0000259" key="2">
    <source>
        <dbReference type="Pfam" id="PF00291"/>
    </source>
</evidence>
<proteinExistence type="predicted"/>
<dbReference type="InterPro" id="IPR001926">
    <property type="entry name" value="TrpB-like_PALP"/>
</dbReference>
<dbReference type="InterPro" id="IPR036052">
    <property type="entry name" value="TrpB-like_PALP_sf"/>
</dbReference>
<organism evidence="3 4">
    <name type="scientific">Lepidopterella palustris CBS 459.81</name>
    <dbReference type="NCBI Taxonomy" id="1314670"/>
    <lineage>
        <taxon>Eukaryota</taxon>
        <taxon>Fungi</taxon>
        <taxon>Dikarya</taxon>
        <taxon>Ascomycota</taxon>
        <taxon>Pezizomycotina</taxon>
        <taxon>Dothideomycetes</taxon>
        <taxon>Pleosporomycetidae</taxon>
        <taxon>Mytilinidiales</taxon>
        <taxon>Argynnaceae</taxon>
        <taxon>Lepidopterella</taxon>
    </lineage>
</organism>
<evidence type="ECO:0000256" key="1">
    <source>
        <dbReference type="ARBA" id="ARBA00001933"/>
    </source>
</evidence>
<dbReference type="Proteomes" id="UP000250266">
    <property type="component" value="Unassembled WGS sequence"/>
</dbReference>
<keyword evidence="4" id="KW-1185">Reference proteome</keyword>
<protein>
    <submittedName>
        <fullName evidence="3">Tryptophan synthase beta subunit-like PLP-dependent enzyme</fullName>
    </submittedName>
</protein>
<dbReference type="SUPFAM" id="SSF53686">
    <property type="entry name" value="Tryptophan synthase beta subunit-like PLP-dependent enzymes"/>
    <property type="match status" value="1"/>
</dbReference>
<feature type="domain" description="Tryptophan synthase beta chain-like PALP" evidence="2">
    <location>
        <begin position="42"/>
        <end position="107"/>
    </location>
</feature>
<gene>
    <name evidence="3" type="ORF">K432DRAFT_438379</name>
</gene>
<dbReference type="GO" id="GO:0006535">
    <property type="term" value="P:cysteine biosynthetic process from serine"/>
    <property type="evidence" value="ECO:0007669"/>
    <property type="project" value="InterPro"/>
</dbReference>
<dbReference type="OrthoDB" id="728at2759"/>
<dbReference type="InterPro" id="IPR050214">
    <property type="entry name" value="Cys_Synth/Cystath_Beta-Synth"/>
</dbReference>